<dbReference type="EMBL" id="CP029480">
    <property type="protein sequence ID" value="AWV97013.1"/>
    <property type="molecule type" value="Genomic_DNA"/>
</dbReference>
<protein>
    <submittedName>
        <fullName evidence="1">Uncharacterized protein</fullName>
    </submittedName>
</protein>
<keyword evidence="2" id="KW-1185">Reference proteome</keyword>
<organism evidence="1 2">
    <name type="scientific">Arcticibacterium luteifluviistationis</name>
    <dbReference type="NCBI Taxonomy" id="1784714"/>
    <lineage>
        <taxon>Bacteria</taxon>
        <taxon>Pseudomonadati</taxon>
        <taxon>Bacteroidota</taxon>
        <taxon>Cytophagia</taxon>
        <taxon>Cytophagales</taxon>
        <taxon>Leadbetterellaceae</taxon>
        <taxon>Arcticibacterium</taxon>
    </lineage>
</organism>
<evidence type="ECO:0000313" key="2">
    <source>
        <dbReference type="Proteomes" id="UP000249873"/>
    </source>
</evidence>
<sequence>MLINVPLNNEYTVMKKFLLICFVCTFSVSSFSQHLLNNGTSFTNNLILNELEKDAKKIRPVNTEFEGTPYLNPEFQEGEVITLRGTFNPVNIRYNIYQDVMEFNLGGRNLYLDPSPLIKSIELDEQKFVVGDFPFKLSTVRGFLVELVAGEVSLYAKKNVSFREAQPPKALESAAHLPKLVKLSDTYYINRPNKDMVKVNSIKEIMLLLPYISTDLKKFVKAEKLSNKKIEDMVKLVSYINTLE</sequence>
<name>A0A2Z4G7F5_9BACT</name>
<dbReference type="KEGG" id="als:DJ013_02000"/>
<reference evidence="1 2" key="1">
    <citation type="submission" date="2018-05" db="EMBL/GenBank/DDBJ databases">
        <title>Complete genome sequence of Arcticibacterium luteifluviistationis SM1504T, a cytophagaceae bacterium isolated from Arctic surface seawater.</title>
        <authorList>
            <person name="Li Y."/>
            <person name="Qin Q.-L."/>
        </authorList>
    </citation>
    <scope>NUCLEOTIDE SEQUENCE [LARGE SCALE GENOMIC DNA]</scope>
    <source>
        <strain evidence="1 2">SM1504</strain>
    </source>
</reference>
<dbReference type="AlphaFoldDB" id="A0A2Z4G7F5"/>
<dbReference type="Proteomes" id="UP000249873">
    <property type="component" value="Chromosome"/>
</dbReference>
<proteinExistence type="predicted"/>
<gene>
    <name evidence="1" type="ORF">DJ013_02000</name>
</gene>
<evidence type="ECO:0000313" key="1">
    <source>
        <dbReference type="EMBL" id="AWV97013.1"/>
    </source>
</evidence>
<dbReference type="OrthoDB" id="1100665at2"/>
<accession>A0A2Z4G7F5</accession>